<dbReference type="STRING" id="1121014.N788_02790"/>
<protein>
    <recommendedName>
        <fullName evidence="1">NodB homology domain-containing protein</fullName>
    </recommendedName>
</protein>
<dbReference type="Gene3D" id="3.20.20.370">
    <property type="entry name" value="Glycoside hydrolase/deacetylase"/>
    <property type="match status" value="1"/>
</dbReference>
<evidence type="ECO:0000259" key="1">
    <source>
        <dbReference type="Pfam" id="PF01522"/>
    </source>
</evidence>
<organism evidence="2 3">
    <name type="scientific">Arenimonas donghaensis DSM 18148 = HO3-R19</name>
    <dbReference type="NCBI Taxonomy" id="1121014"/>
    <lineage>
        <taxon>Bacteria</taxon>
        <taxon>Pseudomonadati</taxon>
        <taxon>Pseudomonadota</taxon>
        <taxon>Gammaproteobacteria</taxon>
        <taxon>Lysobacterales</taxon>
        <taxon>Lysobacteraceae</taxon>
        <taxon>Arenimonas</taxon>
    </lineage>
</organism>
<name>A0A087MMM0_9GAMM</name>
<dbReference type="AlphaFoldDB" id="A0A087MMM0"/>
<dbReference type="InterPro" id="IPR011330">
    <property type="entry name" value="Glyco_hydro/deAcase_b/a-brl"/>
</dbReference>
<dbReference type="GO" id="GO:0005975">
    <property type="term" value="P:carbohydrate metabolic process"/>
    <property type="evidence" value="ECO:0007669"/>
    <property type="project" value="InterPro"/>
</dbReference>
<dbReference type="Proteomes" id="UP000029085">
    <property type="component" value="Unassembled WGS sequence"/>
</dbReference>
<dbReference type="InterPro" id="IPR002509">
    <property type="entry name" value="NODB_dom"/>
</dbReference>
<feature type="domain" description="NodB homology" evidence="1">
    <location>
        <begin position="108"/>
        <end position="215"/>
    </location>
</feature>
<evidence type="ECO:0000313" key="2">
    <source>
        <dbReference type="EMBL" id="KFL38123.1"/>
    </source>
</evidence>
<dbReference type="RefSeq" id="WP_034220563.1">
    <property type="nucleotide sequence ID" value="NZ_AVCJ01000001.1"/>
</dbReference>
<accession>A0A087MMM0</accession>
<dbReference type="EMBL" id="AVCJ01000001">
    <property type="protein sequence ID" value="KFL38123.1"/>
    <property type="molecule type" value="Genomic_DNA"/>
</dbReference>
<dbReference type="PATRIC" id="fig|1121014.3.peg.532"/>
<dbReference type="Pfam" id="PF01522">
    <property type="entry name" value="Polysacc_deac_1"/>
    <property type="match status" value="1"/>
</dbReference>
<dbReference type="GO" id="GO:0016810">
    <property type="term" value="F:hydrolase activity, acting on carbon-nitrogen (but not peptide) bonds"/>
    <property type="evidence" value="ECO:0007669"/>
    <property type="project" value="InterPro"/>
</dbReference>
<comment type="caution">
    <text evidence="2">The sequence shown here is derived from an EMBL/GenBank/DDBJ whole genome shotgun (WGS) entry which is preliminary data.</text>
</comment>
<evidence type="ECO:0000313" key="3">
    <source>
        <dbReference type="Proteomes" id="UP000029085"/>
    </source>
</evidence>
<dbReference type="SUPFAM" id="SSF88713">
    <property type="entry name" value="Glycoside hydrolase/deacetylase"/>
    <property type="match status" value="1"/>
</dbReference>
<reference evidence="3" key="1">
    <citation type="submission" date="2013-08" db="EMBL/GenBank/DDBJ databases">
        <title>Genome sequencing of Arenimonas donghaensis.</title>
        <authorList>
            <person name="Chen F."/>
            <person name="Wang G."/>
        </authorList>
    </citation>
    <scope>NUCLEOTIDE SEQUENCE [LARGE SCALE GENOMIC DNA]</scope>
    <source>
        <strain evidence="3">HO3-R19</strain>
    </source>
</reference>
<sequence>MSRRDWQVPVLTYHASTVGGPDYAGNDHVAFASDLATATRLGWRIVPLQWVVEQRLGLADRDLHRCLALSCDDGTVLDVRDVDYPGHGPQASFLGALQAQAGQPDRHLTCFVIASPEARQRMDRDCLHGLGWMDEDWWAPALAGGRIGIGNHSWDHNHPVMAGEGPPDLVRGDFHVIDSDARADHQIRQAADYLAARLGQGTCRLFAYPYGHAPDFLVRDWFPRQGAALGLQAAFGTQGGAVGPDSDPWHVPRYVCGLHWSSPQQFEALLAGLD</sequence>
<gene>
    <name evidence="2" type="ORF">N788_02790</name>
</gene>
<reference evidence="2 3" key="2">
    <citation type="journal article" date="2015" name="Stand. Genomic Sci.">
        <title>High quality draft genomic sequence of Arenimonas donghaensis DSM 18148(T).</title>
        <authorList>
            <person name="Chen F."/>
            <person name="Wang H."/>
            <person name="Cao Y."/>
            <person name="Li X."/>
            <person name="Wang G."/>
        </authorList>
    </citation>
    <scope>NUCLEOTIDE SEQUENCE [LARGE SCALE GENOMIC DNA]</scope>
    <source>
        <strain evidence="2 3">HO3-R19</strain>
    </source>
</reference>
<keyword evidence="3" id="KW-1185">Reference proteome</keyword>
<dbReference type="OrthoDB" id="5801420at2"/>
<proteinExistence type="predicted"/>